<organism evidence="2">
    <name type="scientific">Anopheles darlingi</name>
    <name type="common">Mosquito</name>
    <dbReference type="NCBI Taxonomy" id="43151"/>
    <lineage>
        <taxon>Eukaryota</taxon>
        <taxon>Metazoa</taxon>
        <taxon>Ecdysozoa</taxon>
        <taxon>Arthropoda</taxon>
        <taxon>Hexapoda</taxon>
        <taxon>Insecta</taxon>
        <taxon>Pterygota</taxon>
        <taxon>Neoptera</taxon>
        <taxon>Endopterygota</taxon>
        <taxon>Diptera</taxon>
        <taxon>Nematocera</taxon>
        <taxon>Culicoidea</taxon>
        <taxon>Culicidae</taxon>
        <taxon>Anophelinae</taxon>
        <taxon>Anopheles</taxon>
    </lineage>
</organism>
<dbReference type="AlphaFoldDB" id="A0A2M4DRE1"/>
<keyword evidence="1" id="KW-1133">Transmembrane helix</keyword>
<feature type="transmembrane region" description="Helical" evidence="1">
    <location>
        <begin position="7"/>
        <end position="26"/>
    </location>
</feature>
<keyword evidence="1" id="KW-0812">Transmembrane</keyword>
<keyword evidence="1" id="KW-0472">Membrane</keyword>
<reference evidence="2" key="1">
    <citation type="submission" date="2018-01" db="EMBL/GenBank/DDBJ databases">
        <title>An insight into the sialome of Amazonian anophelines.</title>
        <authorList>
            <person name="Ribeiro J.M."/>
            <person name="Scarpassa V."/>
            <person name="Calvo E."/>
        </authorList>
    </citation>
    <scope>NUCLEOTIDE SEQUENCE</scope>
</reference>
<name>A0A2M4DRE1_ANODA</name>
<evidence type="ECO:0000313" key="2">
    <source>
        <dbReference type="EMBL" id="MBW80079.1"/>
    </source>
</evidence>
<dbReference type="EMBL" id="GGFL01015901">
    <property type="protein sequence ID" value="MBW80079.1"/>
    <property type="molecule type" value="Transcribed_RNA"/>
</dbReference>
<proteinExistence type="predicted"/>
<accession>A0A2M4DRE1</accession>
<protein>
    <submittedName>
        <fullName evidence="2">Putative secreted protein</fullName>
    </submittedName>
</protein>
<sequence>MLPSTAYLVPVLLLVVMSMILVSSAFLSEPFPIASIVLRNTRLPPLTARLMVHVSQINFIFLLCTVHL</sequence>
<evidence type="ECO:0000256" key="1">
    <source>
        <dbReference type="SAM" id="Phobius"/>
    </source>
</evidence>